<protein>
    <submittedName>
        <fullName evidence="1">Uncharacterized protein</fullName>
    </submittedName>
</protein>
<evidence type="ECO:0000313" key="2">
    <source>
        <dbReference type="Proteomes" id="UP001603857"/>
    </source>
</evidence>
<dbReference type="AlphaFoldDB" id="A0ABD1MDJ7"/>
<dbReference type="Proteomes" id="UP001603857">
    <property type="component" value="Unassembled WGS sequence"/>
</dbReference>
<keyword evidence="2" id="KW-1185">Reference proteome</keyword>
<evidence type="ECO:0000313" key="1">
    <source>
        <dbReference type="EMBL" id="KAL2333854.1"/>
    </source>
</evidence>
<proteinExistence type="predicted"/>
<dbReference type="EMBL" id="JBGMDY010000005">
    <property type="protein sequence ID" value="KAL2333854.1"/>
    <property type="molecule type" value="Genomic_DNA"/>
</dbReference>
<sequence length="101" mass="11853">MGKAMRHFRGGPRKAWWKLTVALLLTLAFFTLILFSVPSEDHTSFGLSKPIATNITHIRRTHAAHHHRRPDTWVEIISWEPRAFLYHNFLIISRLFNLHCP</sequence>
<reference evidence="1 2" key="1">
    <citation type="submission" date="2024-08" db="EMBL/GenBank/DDBJ databases">
        <title>Insights into the chromosomal genome structure of Flemingia macrophylla.</title>
        <authorList>
            <person name="Ding Y."/>
            <person name="Zhao Y."/>
            <person name="Bi W."/>
            <person name="Wu M."/>
            <person name="Zhao G."/>
            <person name="Gong Y."/>
            <person name="Li W."/>
            <person name="Zhang P."/>
        </authorList>
    </citation>
    <scope>NUCLEOTIDE SEQUENCE [LARGE SCALE GENOMIC DNA]</scope>
    <source>
        <strain evidence="1">DYQJB</strain>
        <tissue evidence="1">Leaf</tissue>
    </source>
</reference>
<gene>
    <name evidence="1" type="ORF">Fmac_015067</name>
</gene>
<accession>A0ABD1MDJ7</accession>
<comment type="caution">
    <text evidence="1">The sequence shown here is derived from an EMBL/GenBank/DDBJ whole genome shotgun (WGS) entry which is preliminary data.</text>
</comment>
<name>A0ABD1MDJ7_9FABA</name>
<organism evidence="1 2">
    <name type="scientific">Flemingia macrophylla</name>
    <dbReference type="NCBI Taxonomy" id="520843"/>
    <lineage>
        <taxon>Eukaryota</taxon>
        <taxon>Viridiplantae</taxon>
        <taxon>Streptophyta</taxon>
        <taxon>Embryophyta</taxon>
        <taxon>Tracheophyta</taxon>
        <taxon>Spermatophyta</taxon>
        <taxon>Magnoliopsida</taxon>
        <taxon>eudicotyledons</taxon>
        <taxon>Gunneridae</taxon>
        <taxon>Pentapetalae</taxon>
        <taxon>rosids</taxon>
        <taxon>fabids</taxon>
        <taxon>Fabales</taxon>
        <taxon>Fabaceae</taxon>
        <taxon>Papilionoideae</taxon>
        <taxon>50 kb inversion clade</taxon>
        <taxon>NPAAA clade</taxon>
        <taxon>indigoferoid/millettioid clade</taxon>
        <taxon>Phaseoleae</taxon>
        <taxon>Flemingia</taxon>
    </lineage>
</organism>